<dbReference type="AlphaFoldDB" id="A0A291P4K5"/>
<feature type="region of interest" description="Disordered" evidence="1">
    <location>
        <begin position="196"/>
        <end position="229"/>
    </location>
</feature>
<evidence type="ECO:0000313" key="3">
    <source>
        <dbReference type="Proteomes" id="UP000219993"/>
    </source>
</evidence>
<gene>
    <name evidence="2" type="ORF">BEI_0823</name>
</gene>
<dbReference type="PROSITE" id="PS51257">
    <property type="entry name" value="PROKAR_LIPOPROTEIN"/>
    <property type="match status" value="1"/>
</dbReference>
<feature type="region of interest" description="Disordered" evidence="1">
    <location>
        <begin position="20"/>
        <end position="172"/>
    </location>
</feature>
<organism evidence="2 3">
    <name type="scientific">Halomonas beimenensis</name>
    <dbReference type="NCBI Taxonomy" id="475662"/>
    <lineage>
        <taxon>Bacteria</taxon>
        <taxon>Pseudomonadati</taxon>
        <taxon>Pseudomonadota</taxon>
        <taxon>Gammaproteobacteria</taxon>
        <taxon>Oceanospirillales</taxon>
        <taxon>Halomonadaceae</taxon>
        <taxon>Halomonas</taxon>
    </lineage>
</organism>
<feature type="compositionally biased region" description="Basic and acidic residues" evidence="1">
    <location>
        <begin position="128"/>
        <end position="137"/>
    </location>
</feature>
<proteinExistence type="predicted"/>
<feature type="compositionally biased region" description="Low complexity" evidence="1">
    <location>
        <begin position="25"/>
        <end position="55"/>
    </location>
</feature>
<dbReference type="KEGG" id="hbe:BEI_0823"/>
<keyword evidence="3" id="KW-1185">Reference proteome</keyword>
<evidence type="ECO:0000256" key="1">
    <source>
        <dbReference type="SAM" id="MobiDB-lite"/>
    </source>
</evidence>
<protein>
    <submittedName>
        <fullName evidence="2">Uncharacterized protein</fullName>
    </submittedName>
</protein>
<feature type="compositionally biased region" description="Basic and acidic residues" evidence="1">
    <location>
        <begin position="105"/>
        <end position="116"/>
    </location>
</feature>
<feature type="compositionally biased region" description="Acidic residues" evidence="1">
    <location>
        <begin position="153"/>
        <end position="172"/>
    </location>
</feature>
<reference evidence="2 3" key="1">
    <citation type="journal article" date="2017" name="Sci. Rep.">
        <title>Revealing the Saline Adaptation Strategies of the Halophilic Bacterium Halomonas beimenensis through High-throughput Omics and Transposon Mutagenesis Approaches.</title>
        <authorList>
            <person name="Chen Y.H."/>
            <person name="Lin S.S."/>
            <person name="Shyu Y.T."/>
        </authorList>
    </citation>
    <scope>NUCLEOTIDE SEQUENCE [LARGE SCALE GENOMIC DNA]</scope>
    <source>
        <strain evidence="2 3">NTU-111</strain>
    </source>
</reference>
<dbReference type="OrthoDB" id="6174385at2"/>
<feature type="compositionally biased region" description="Acidic residues" evidence="1">
    <location>
        <begin position="215"/>
        <end position="229"/>
    </location>
</feature>
<feature type="compositionally biased region" description="Polar residues" evidence="1">
    <location>
        <begin position="117"/>
        <end position="127"/>
    </location>
</feature>
<evidence type="ECO:0000313" key="2">
    <source>
        <dbReference type="EMBL" id="ATJ81810.1"/>
    </source>
</evidence>
<accession>A0A291P4K5</accession>
<name>A0A291P4K5_9GAMM</name>
<dbReference type="RefSeq" id="WP_097788321.1">
    <property type="nucleotide sequence ID" value="NZ_CP021435.1"/>
</dbReference>
<dbReference type="EMBL" id="CP021435">
    <property type="protein sequence ID" value="ATJ81810.1"/>
    <property type="molecule type" value="Genomic_DNA"/>
</dbReference>
<dbReference type="Proteomes" id="UP000219993">
    <property type="component" value="Chromosome"/>
</dbReference>
<sequence length="229" mass="24477">MTSWRPLVPILALFLVGCGDEEAPSSETSSPEAPSAAVETAPELEASAPDAPAAEPAEEASRSAAEGDSPGPQPASDETLGGEVAGDVLDEGAPPSPDAADDEVERILEETERRFQEASQTIEQQYEQAERESRPEGGVEAGGDPSTSMELEAALEEESPALEGEAALETDPEVEAILEETERRFEEARRKIDEQFEQAERSVPSEIRETTTVEEVPEEQPSEEEASSP</sequence>